<dbReference type="InterPro" id="IPR057678">
    <property type="entry name" value="DUF7918"/>
</dbReference>
<dbReference type="PANTHER" id="PTHR36223">
    <property type="entry name" value="BETA-LACTAMASE-TYPE TRANSPEPTIDASE FOLD DOMAIN CONTAINING PROTEIN"/>
    <property type="match status" value="1"/>
</dbReference>
<comment type="caution">
    <text evidence="3">The sequence shown here is derived from an EMBL/GenBank/DDBJ whole genome shotgun (WGS) entry which is preliminary data.</text>
</comment>
<protein>
    <recommendedName>
        <fullName evidence="2">DUF7918 domain-containing protein</fullName>
    </recommendedName>
</protein>
<accession>A0AA40CT67</accession>
<gene>
    <name evidence="3" type="ORF">DIS24_g6712</name>
</gene>
<feature type="region of interest" description="Disordered" evidence="1">
    <location>
        <begin position="107"/>
        <end position="126"/>
    </location>
</feature>
<dbReference type="Proteomes" id="UP001175001">
    <property type="component" value="Unassembled WGS sequence"/>
</dbReference>
<feature type="domain" description="DUF7918" evidence="2">
    <location>
        <begin position="3"/>
        <end position="67"/>
    </location>
</feature>
<dbReference type="AlphaFoldDB" id="A0AA40CT67"/>
<sequence length="152" mass="17012">MDEMGKIPEKALKGRAVSHQVKLQASEPAKVREGYTFVPDSNGKIATFIFRYRSKSALQAEGIIPRTPSPMPLEERPLEELKPEELRELLRRHRERDAAASVVKREFKVEGTGGDSNTGMDRAQSGLEITTVRPIKRPRISGSVETIDLTED</sequence>
<evidence type="ECO:0000256" key="1">
    <source>
        <dbReference type="SAM" id="MobiDB-lite"/>
    </source>
</evidence>
<evidence type="ECO:0000313" key="3">
    <source>
        <dbReference type="EMBL" id="KAK0650601.1"/>
    </source>
</evidence>
<organism evidence="3 4">
    <name type="scientific">Lasiodiplodia hormozganensis</name>
    <dbReference type="NCBI Taxonomy" id="869390"/>
    <lineage>
        <taxon>Eukaryota</taxon>
        <taxon>Fungi</taxon>
        <taxon>Dikarya</taxon>
        <taxon>Ascomycota</taxon>
        <taxon>Pezizomycotina</taxon>
        <taxon>Dothideomycetes</taxon>
        <taxon>Dothideomycetes incertae sedis</taxon>
        <taxon>Botryosphaeriales</taxon>
        <taxon>Botryosphaeriaceae</taxon>
        <taxon>Lasiodiplodia</taxon>
    </lineage>
</organism>
<name>A0AA40CT67_9PEZI</name>
<reference evidence="3" key="1">
    <citation type="submission" date="2023-06" db="EMBL/GenBank/DDBJ databases">
        <title>Multi-omics analyses reveal the molecular pathogenesis toolkit of Lasiodiplodia hormozganensis, a cross-kingdom pathogen.</title>
        <authorList>
            <person name="Felix C."/>
            <person name="Meneses R."/>
            <person name="Goncalves M.F.M."/>
            <person name="Tilleman L."/>
            <person name="Duarte A.S."/>
            <person name="Jorrin-Novo J.V."/>
            <person name="Van De Peer Y."/>
            <person name="Deforce D."/>
            <person name="Van Nieuwerburgh F."/>
            <person name="Esteves A.C."/>
            <person name="Alves A."/>
        </authorList>
    </citation>
    <scope>NUCLEOTIDE SEQUENCE</scope>
    <source>
        <strain evidence="3">CBS 339.90</strain>
    </source>
</reference>
<keyword evidence="4" id="KW-1185">Reference proteome</keyword>
<dbReference type="PANTHER" id="PTHR36223:SF1">
    <property type="entry name" value="TRANSCRIPTION ELONGATION FACTOR EAF N-TERMINAL DOMAIN-CONTAINING PROTEIN"/>
    <property type="match status" value="1"/>
</dbReference>
<proteinExistence type="predicted"/>
<evidence type="ECO:0000313" key="4">
    <source>
        <dbReference type="Proteomes" id="UP001175001"/>
    </source>
</evidence>
<dbReference type="Pfam" id="PF25534">
    <property type="entry name" value="DUF7918"/>
    <property type="match status" value="1"/>
</dbReference>
<dbReference type="EMBL" id="JAUJDW010000034">
    <property type="protein sequence ID" value="KAK0650601.1"/>
    <property type="molecule type" value="Genomic_DNA"/>
</dbReference>
<evidence type="ECO:0000259" key="2">
    <source>
        <dbReference type="Pfam" id="PF25534"/>
    </source>
</evidence>